<proteinExistence type="predicted"/>
<organism evidence="2 3">
    <name type="scientific">Petrolisthes cinctipes</name>
    <name type="common">Flat porcelain crab</name>
    <dbReference type="NCBI Taxonomy" id="88211"/>
    <lineage>
        <taxon>Eukaryota</taxon>
        <taxon>Metazoa</taxon>
        <taxon>Ecdysozoa</taxon>
        <taxon>Arthropoda</taxon>
        <taxon>Crustacea</taxon>
        <taxon>Multicrustacea</taxon>
        <taxon>Malacostraca</taxon>
        <taxon>Eumalacostraca</taxon>
        <taxon>Eucarida</taxon>
        <taxon>Decapoda</taxon>
        <taxon>Pleocyemata</taxon>
        <taxon>Anomura</taxon>
        <taxon>Galatheoidea</taxon>
        <taxon>Porcellanidae</taxon>
        <taxon>Petrolisthes</taxon>
    </lineage>
</organism>
<gene>
    <name evidence="2" type="ORF">Pcinc_005433</name>
</gene>
<feature type="compositionally biased region" description="Acidic residues" evidence="1">
    <location>
        <begin position="83"/>
        <end position="117"/>
    </location>
</feature>
<dbReference type="AlphaFoldDB" id="A0AAE1GCM9"/>
<dbReference type="Proteomes" id="UP001286313">
    <property type="component" value="Unassembled WGS sequence"/>
</dbReference>
<feature type="region of interest" description="Disordered" evidence="1">
    <location>
        <begin position="83"/>
        <end position="132"/>
    </location>
</feature>
<keyword evidence="3" id="KW-1185">Reference proteome</keyword>
<comment type="caution">
    <text evidence="2">The sequence shown here is derived from an EMBL/GenBank/DDBJ whole genome shotgun (WGS) entry which is preliminary data.</text>
</comment>
<reference evidence="2" key="1">
    <citation type="submission" date="2023-10" db="EMBL/GenBank/DDBJ databases">
        <title>Genome assemblies of two species of porcelain crab, Petrolisthes cinctipes and Petrolisthes manimaculis (Anomura: Porcellanidae).</title>
        <authorList>
            <person name="Angst P."/>
        </authorList>
    </citation>
    <scope>NUCLEOTIDE SEQUENCE</scope>
    <source>
        <strain evidence="2">PB745_01</strain>
        <tissue evidence="2">Gill</tissue>
    </source>
</reference>
<name>A0AAE1GCM9_PETCI</name>
<sequence>MWKAADCQAPPDESADVTKYGWEIKDSIPVPVIAKGDPAPLGLIDVIRCQCRTQGNKCFTGACAATKNIFHARHSIKRMFYMEDAEETSEDDIDQDAGEDSFDECVDQEGQGLEDVEGGLSHPDYEWEQTNN</sequence>
<accession>A0AAE1GCM9</accession>
<dbReference type="EMBL" id="JAWQEG010000405">
    <property type="protein sequence ID" value="KAK3890638.1"/>
    <property type="molecule type" value="Genomic_DNA"/>
</dbReference>
<protein>
    <submittedName>
        <fullName evidence="2">Uncharacterized protein</fullName>
    </submittedName>
</protein>
<evidence type="ECO:0000313" key="3">
    <source>
        <dbReference type="Proteomes" id="UP001286313"/>
    </source>
</evidence>
<evidence type="ECO:0000256" key="1">
    <source>
        <dbReference type="SAM" id="MobiDB-lite"/>
    </source>
</evidence>
<evidence type="ECO:0000313" key="2">
    <source>
        <dbReference type="EMBL" id="KAK3890638.1"/>
    </source>
</evidence>